<dbReference type="RefSeq" id="WP_252838296.1">
    <property type="nucleotide sequence ID" value="NZ_JAJJVQ010000003.1"/>
</dbReference>
<comment type="caution">
    <text evidence="1">The sequence shown here is derived from an EMBL/GenBank/DDBJ whole genome shotgun (WGS) entry which is preliminary data.</text>
</comment>
<gene>
    <name evidence="1" type="ORF">LOD26_10685</name>
</gene>
<sequence length="83" mass="9477">MSEYPHIVKIHEKAEKLNAGRKPQFGDKMRNLVAGEGNPRRDAYFVKQKTVTGRLNPGMWYTMTDGEGSFWDSCPKGLIFIDD</sequence>
<keyword evidence="2" id="KW-1185">Reference proteome</keyword>
<proteinExistence type="predicted"/>
<accession>A0ABT1B8D1</accession>
<name>A0ABT1B8D1_9ENTR</name>
<evidence type="ECO:0000313" key="2">
    <source>
        <dbReference type="Proteomes" id="UP001139290"/>
    </source>
</evidence>
<evidence type="ECO:0000313" key="1">
    <source>
        <dbReference type="EMBL" id="MCO5781788.1"/>
    </source>
</evidence>
<reference evidence="1" key="1">
    <citation type="submission" date="2021-11" db="EMBL/GenBank/DDBJ databases">
        <title>Citrobacter meridianamericanus sp. nov. isolated from soil.</title>
        <authorList>
            <person name="Furlan J.P.R."/>
            <person name="Stehling E.G."/>
        </authorList>
    </citation>
    <scope>NUCLEOTIDE SEQUENCE</scope>
    <source>
        <strain evidence="1">BR102</strain>
    </source>
</reference>
<organism evidence="1 2">
    <name type="scientific">Citrobacter meridianamericanus</name>
    <dbReference type="NCBI Taxonomy" id="2894201"/>
    <lineage>
        <taxon>Bacteria</taxon>
        <taxon>Pseudomonadati</taxon>
        <taxon>Pseudomonadota</taxon>
        <taxon>Gammaproteobacteria</taxon>
        <taxon>Enterobacterales</taxon>
        <taxon>Enterobacteriaceae</taxon>
        <taxon>Citrobacter</taxon>
    </lineage>
</organism>
<protein>
    <submittedName>
        <fullName evidence="1">Uncharacterized protein</fullName>
    </submittedName>
</protein>
<dbReference type="EMBL" id="JAJJVQ010000003">
    <property type="protein sequence ID" value="MCO5781788.1"/>
    <property type="molecule type" value="Genomic_DNA"/>
</dbReference>
<dbReference type="Proteomes" id="UP001139290">
    <property type="component" value="Unassembled WGS sequence"/>
</dbReference>